<reference evidence="1 2" key="1">
    <citation type="submission" date="2020-09" db="EMBL/GenBank/DDBJ databases">
        <title>De no assembly of potato wild relative species, Solanum commersonii.</title>
        <authorList>
            <person name="Cho K."/>
        </authorList>
    </citation>
    <scope>NUCLEOTIDE SEQUENCE [LARGE SCALE GENOMIC DNA]</scope>
    <source>
        <strain evidence="1">LZ3.2</strain>
        <tissue evidence="1">Leaf</tissue>
    </source>
</reference>
<accession>A0A9J6ANN9</accession>
<proteinExistence type="predicted"/>
<evidence type="ECO:0000313" key="1">
    <source>
        <dbReference type="EMBL" id="KAG5626237.1"/>
    </source>
</evidence>
<gene>
    <name evidence="1" type="ORF">H5410_011455</name>
</gene>
<evidence type="ECO:0000313" key="2">
    <source>
        <dbReference type="Proteomes" id="UP000824120"/>
    </source>
</evidence>
<dbReference type="EMBL" id="JACXVP010000002">
    <property type="protein sequence ID" value="KAG5626237.1"/>
    <property type="molecule type" value="Genomic_DNA"/>
</dbReference>
<keyword evidence="2" id="KW-1185">Reference proteome</keyword>
<name>A0A9J6ANN9_SOLCO</name>
<dbReference type="AlphaFoldDB" id="A0A9J6ANN9"/>
<dbReference type="OrthoDB" id="48943at2759"/>
<organism evidence="1 2">
    <name type="scientific">Solanum commersonii</name>
    <name type="common">Commerson's wild potato</name>
    <name type="synonym">Commerson's nightshade</name>
    <dbReference type="NCBI Taxonomy" id="4109"/>
    <lineage>
        <taxon>Eukaryota</taxon>
        <taxon>Viridiplantae</taxon>
        <taxon>Streptophyta</taxon>
        <taxon>Embryophyta</taxon>
        <taxon>Tracheophyta</taxon>
        <taxon>Spermatophyta</taxon>
        <taxon>Magnoliopsida</taxon>
        <taxon>eudicotyledons</taxon>
        <taxon>Gunneridae</taxon>
        <taxon>Pentapetalae</taxon>
        <taxon>asterids</taxon>
        <taxon>lamiids</taxon>
        <taxon>Solanales</taxon>
        <taxon>Solanaceae</taxon>
        <taxon>Solanoideae</taxon>
        <taxon>Solaneae</taxon>
        <taxon>Solanum</taxon>
    </lineage>
</organism>
<protein>
    <submittedName>
        <fullName evidence="1">Uncharacterized protein</fullName>
    </submittedName>
</protein>
<dbReference type="Proteomes" id="UP000824120">
    <property type="component" value="Chromosome 2"/>
</dbReference>
<sequence length="69" mass="7791">MGVMIQVATFAVKYKGHPFNWSISENEPLICFRLPWASQLSPLHLGDRTGPECSRRGVFRVIPYIAGPF</sequence>
<comment type="caution">
    <text evidence="1">The sequence shown here is derived from an EMBL/GenBank/DDBJ whole genome shotgun (WGS) entry which is preliminary data.</text>
</comment>